<feature type="region of interest" description="Disordered" evidence="2">
    <location>
        <begin position="1"/>
        <end position="20"/>
    </location>
</feature>
<dbReference type="PANTHER" id="PTHR14332:SF3">
    <property type="entry name" value="DISRUPTED IN SCHIZOPHRENIA 1 PROTEIN"/>
    <property type="match status" value="1"/>
</dbReference>
<evidence type="ECO:0000259" key="3">
    <source>
        <dbReference type="PROSITE" id="PS50151"/>
    </source>
</evidence>
<dbReference type="PROSITE" id="PS50151">
    <property type="entry name" value="UVR"/>
    <property type="match status" value="1"/>
</dbReference>
<dbReference type="GO" id="GO:0060271">
    <property type="term" value="P:cilium assembly"/>
    <property type="evidence" value="ECO:0007669"/>
    <property type="project" value="TreeGrafter"/>
</dbReference>
<evidence type="ECO:0000313" key="5">
    <source>
        <dbReference type="RefSeq" id="XP_054828063.1"/>
    </source>
</evidence>
<dbReference type="CTD" id="27185"/>
<protein>
    <submittedName>
        <fullName evidence="5">Disrupted in schizophrenia 1 protein</fullName>
    </submittedName>
</protein>
<dbReference type="PANTHER" id="PTHR14332">
    <property type="entry name" value="DISRUPTED IN SCHIZOPHRENIA 1 PROTEIN"/>
    <property type="match status" value="1"/>
</dbReference>
<evidence type="ECO:0000313" key="4">
    <source>
        <dbReference type="Proteomes" id="UP001190640"/>
    </source>
</evidence>
<feature type="domain" description="UVR" evidence="3">
    <location>
        <begin position="414"/>
        <end position="449"/>
    </location>
</feature>
<dbReference type="GO" id="GO:0005815">
    <property type="term" value="C:microtubule organizing center"/>
    <property type="evidence" value="ECO:0007669"/>
    <property type="project" value="TreeGrafter"/>
</dbReference>
<accession>A0AA97KSC7</accession>
<evidence type="ECO:0000256" key="2">
    <source>
        <dbReference type="SAM" id="MobiDB-lite"/>
    </source>
</evidence>
<dbReference type="Proteomes" id="UP001190640">
    <property type="component" value="Chromosome 1"/>
</dbReference>
<evidence type="ECO:0000256" key="1">
    <source>
        <dbReference type="SAM" id="Coils"/>
    </source>
</evidence>
<dbReference type="GO" id="GO:0001764">
    <property type="term" value="P:neuron migration"/>
    <property type="evidence" value="ECO:0007669"/>
    <property type="project" value="TreeGrafter"/>
</dbReference>
<dbReference type="GO" id="GO:0005874">
    <property type="term" value="C:microtubule"/>
    <property type="evidence" value="ECO:0007669"/>
    <property type="project" value="TreeGrafter"/>
</dbReference>
<sequence length="921" mass="102756">MTGTLLLRPGASPPPDGSYKADSRLSLPLWTKNGPSPLPGSWAFHGCLKYRSSTGGDLTGICACSVSECFAELEGCSLLSGSFHKKKLSKRPGYLRTGELQQIEFHPPADCEPFSPKELEHHGRKHLRGFKNCSLKRRNKNDLGFFHCNVHLCTMVPSDAATGSAATETTASHRVQESENLILPVCLPVAVCKEDALPAYNSYSPQTNLLDPVKDTACSSGSQEKKRMHTFSQKAVNNNQEFESREVVGSSSRSQGLFNSSFSFIQLSLNSAFESSGVVGPSDCSESKDILQVCSVGKSYNGNLHVHGEDQGTSGKKSWASSCSCVCAEDCKCPRETTEDDKLHSFETLSLLHANAAFSCSTDSLDATSAGSSVTSGYESSTTLSDYSWDSLIRKYEPVLQECLLGNQSALKIQSLIVKLQKLQEKAVAEDDYERADKFRRKLEELKNEKKSLKFQLPSQHPSISSFLDRFRTQVQMALRGDVHRFKKEEAAFLQRSEQKVFSLTCQEKIQVSLTKRDQLLKEKQWIQKEIELLRARLAVLEAKDQQLRQEIENQDPITQLQDSELSTLLSWVSHGELQAIGKALADTLEASHQIPCSLDFPKCIKRLQEKEQSLSISIKDTAAQVCTSQKLCSTLRGKVSDIETQLPALLEAKMLAVSGGNFCTAKDLVEEIKSLTAERERLEGLLDEWLMLSIRNVKKLEKMKEVYKKLKEEMEQGEVAYERKLKANILKYMAILEEQLQSCVSHLLERVWELDLEACQLLIQEFQLKEGGCCVFEGDASQTDEVEDTGDALLSTKQGQSKHFLMKDSKQSAVQHPITQSKHQTAHWESKEEFPVLSTELEEKCEQISEKLLHLEDQLQTAICSCDESLMESLQREIQMVKETLQAMLVQLQPAKEAEEDAAADFLGDSWCPGKQGLKA</sequence>
<reference evidence="5" key="1">
    <citation type="submission" date="2025-08" db="UniProtKB">
        <authorList>
            <consortium name="RefSeq"/>
        </authorList>
    </citation>
    <scope>IDENTIFICATION</scope>
    <source>
        <tissue evidence="5">Blood</tissue>
    </source>
</reference>
<name>A0AA97KSC7_EUBMA</name>
<feature type="coiled-coil region" evidence="1">
    <location>
        <begin position="839"/>
        <end position="892"/>
    </location>
</feature>
<keyword evidence="4" id="KW-1185">Reference proteome</keyword>
<organism evidence="4 5">
    <name type="scientific">Eublepharis macularius</name>
    <name type="common">Leopard gecko</name>
    <name type="synonym">Cyrtodactylus macularius</name>
    <dbReference type="NCBI Taxonomy" id="481883"/>
    <lineage>
        <taxon>Eukaryota</taxon>
        <taxon>Metazoa</taxon>
        <taxon>Chordata</taxon>
        <taxon>Craniata</taxon>
        <taxon>Vertebrata</taxon>
        <taxon>Euteleostomi</taxon>
        <taxon>Lepidosauria</taxon>
        <taxon>Squamata</taxon>
        <taxon>Bifurcata</taxon>
        <taxon>Gekkota</taxon>
        <taxon>Eublepharidae</taxon>
        <taxon>Eublepharinae</taxon>
        <taxon>Eublepharis</taxon>
    </lineage>
</organism>
<dbReference type="KEGG" id="emc:129324711"/>
<proteinExistence type="predicted"/>
<dbReference type="AlphaFoldDB" id="A0AA97KSC7"/>
<dbReference type="GO" id="GO:0045111">
    <property type="term" value="C:intermediate filament cytoskeleton"/>
    <property type="evidence" value="ECO:0007669"/>
    <property type="project" value="TreeGrafter"/>
</dbReference>
<dbReference type="GeneID" id="129324711"/>
<gene>
    <name evidence="5" type="primary">DISC1</name>
</gene>
<keyword evidence="1" id="KW-0175">Coiled coil</keyword>
<feature type="coiled-coil region" evidence="1">
    <location>
        <begin position="517"/>
        <end position="551"/>
    </location>
</feature>
<dbReference type="InterPro" id="IPR026081">
    <property type="entry name" value="DISC1"/>
</dbReference>
<feature type="coiled-coil region" evidence="1">
    <location>
        <begin position="429"/>
        <end position="456"/>
    </location>
</feature>
<dbReference type="RefSeq" id="XP_054828063.1">
    <property type="nucleotide sequence ID" value="XM_054972088.1"/>
</dbReference>
<dbReference type="InterPro" id="IPR001943">
    <property type="entry name" value="UVR_dom"/>
</dbReference>
<feature type="coiled-coil region" evidence="1">
    <location>
        <begin position="666"/>
        <end position="728"/>
    </location>
</feature>